<dbReference type="OrthoDB" id="5812594at2"/>
<protein>
    <recommendedName>
        <fullName evidence="3">AAA domain-containing protein</fullName>
    </recommendedName>
</protein>
<accession>A0A244CUT8</accession>
<evidence type="ECO:0008006" key="3">
    <source>
        <dbReference type="Google" id="ProtNLM"/>
    </source>
</evidence>
<organism evidence="1 2">
    <name type="scientific">Pseudoalteromonas ulvae</name>
    <dbReference type="NCBI Taxonomy" id="107327"/>
    <lineage>
        <taxon>Bacteria</taxon>
        <taxon>Pseudomonadati</taxon>
        <taxon>Pseudomonadota</taxon>
        <taxon>Gammaproteobacteria</taxon>
        <taxon>Alteromonadales</taxon>
        <taxon>Pseudoalteromonadaceae</taxon>
        <taxon>Pseudoalteromonas</taxon>
    </lineage>
</organism>
<reference evidence="1 2" key="1">
    <citation type="submission" date="2017-02" db="EMBL/GenBank/DDBJ databases">
        <title>Pseudoalteromonas ulvae TC14 Genome.</title>
        <authorList>
            <person name="Molmeret M."/>
        </authorList>
    </citation>
    <scope>NUCLEOTIDE SEQUENCE [LARGE SCALE GENOMIC DNA]</scope>
    <source>
        <strain evidence="1">TC14</strain>
    </source>
</reference>
<dbReference type="EMBL" id="MWPV01000001">
    <property type="protein sequence ID" value="OUL59383.1"/>
    <property type="molecule type" value="Genomic_DNA"/>
</dbReference>
<sequence length="269" mass="30168">MANVFDTVNKLYPQLGKLDNKSAQPEVRLSERVFEPLKTPIITESSEPEQSEEKTKTVLQNDGLKPIENTQWIRSLNRVTSGLISSASDESQTLMFVGVNNKVGSTTIGYYATRLLSSYDIEQACLFLSIKLTKKKTSADFSKVMNKEVSAEQFIQGLTYYSFTHLTFHINEKEIQSSGVLNTIANLLLIVKNNYRWIVFDMPPLSRVPSFLSLFHLSDGVILVTKSGETRLPALNALISDLEDCGATILGAILNFRTFPIPKFLMKFI</sequence>
<dbReference type="RefSeq" id="WP_086742773.1">
    <property type="nucleotide sequence ID" value="NZ_MWPV01000001.1"/>
</dbReference>
<name>A0A244CUT8_PSEDV</name>
<proteinExistence type="predicted"/>
<comment type="caution">
    <text evidence="1">The sequence shown here is derived from an EMBL/GenBank/DDBJ whole genome shotgun (WGS) entry which is preliminary data.</text>
</comment>
<keyword evidence="2" id="KW-1185">Reference proteome</keyword>
<evidence type="ECO:0000313" key="2">
    <source>
        <dbReference type="Proteomes" id="UP000194841"/>
    </source>
</evidence>
<dbReference type="SUPFAM" id="SSF52540">
    <property type="entry name" value="P-loop containing nucleoside triphosphate hydrolases"/>
    <property type="match status" value="1"/>
</dbReference>
<dbReference type="AlphaFoldDB" id="A0A244CUT8"/>
<dbReference type="Proteomes" id="UP000194841">
    <property type="component" value="Unassembled WGS sequence"/>
</dbReference>
<dbReference type="InterPro" id="IPR027417">
    <property type="entry name" value="P-loop_NTPase"/>
</dbReference>
<evidence type="ECO:0000313" key="1">
    <source>
        <dbReference type="EMBL" id="OUL59383.1"/>
    </source>
</evidence>
<gene>
    <name evidence="1" type="ORF">B1199_03690</name>
</gene>
<dbReference type="Gene3D" id="3.40.50.300">
    <property type="entry name" value="P-loop containing nucleotide triphosphate hydrolases"/>
    <property type="match status" value="1"/>
</dbReference>